<protein>
    <submittedName>
        <fullName evidence="2">Uncharacterized protein</fullName>
    </submittedName>
</protein>
<dbReference type="AlphaFoldDB" id="A0A921AY96"/>
<proteinExistence type="predicted"/>
<dbReference type="EMBL" id="DYZA01000220">
    <property type="protein sequence ID" value="HJD98099.1"/>
    <property type="molecule type" value="Genomic_DNA"/>
</dbReference>
<organism evidence="2 3">
    <name type="scientific">Mailhella massiliensis</name>
    <dbReference type="NCBI Taxonomy" id="1903261"/>
    <lineage>
        <taxon>Bacteria</taxon>
        <taxon>Pseudomonadati</taxon>
        <taxon>Thermodesulfobacteriota</taxon>
        <taxon>Desulfovibrionia</taxon>
        <taxon>Desulfovibrionales</taxon>
        <taxon>Desulfovibrionaceae</taxon>
        <taxon>Mailhella</taxon>
    </lineage>
</organism>
<gene>
    <name evidence="2" type="ORF">K8W16_10700</name>
</gene>
<feature type="chain" id="PRO_5037711643" evidence="1">
    <location>
        <begin position="21"/>
        <end position="212"/>
    </location>
</feature>
<reference evidence="2" key="1">
    <citation type="journal article" date="2021" name="PeerJ">
        <title>Extensive microbial diversity within the chicken gut microbiome revealed by metagenomics and culture.</title>
        <authorList>
            <person name="Gilroy R."/>
            <person name="Ravi A."/>
            <person name="Getino M."/>
            <person name="Pursley I."/>
            <person name="Horton D.L."/>
            <person name="Alikhan N.F."/>
            <person name="Baker D."/>
            <person name="Gharbi K."/>
            <person name="Hall N."/>
            <person name="Watson M."/>
            <person name="Adriaenssens E.M."/>
            <person name="Foster-Nyarko E."/>
            <person name="Jarju S."/>
            <person name="Secka A."/>
            <person name="Antonio M."/>
            <person name="Oren A."/>
            <person name="Chaudhuri R.R."/>
            <person name="La Ragione R."/>
            <person name="Hildebrand F."/>
            <person name="Pallen M.J."/>
        </authorList>
    </citation>
    <scope>NUCLEOTIDE SEQUENCE</scope>
    <source>
        <strain evidence="2">ChiGjej2B2-19336</strain>
    </source>
</reference>
<reference evidence="2" key="2">
    <citation type="submission" date="2021-09" db="EMBL/GenBank/DDBJ databases">
        <authorList>
            <person name="Gilroy R."/>
        </authorList>
    </citation>
    <scope>NUCLEOTIDE SEQUENCE</scope>
    <source>
        <strain evidence="2">ChiGjej2B2-19336</strain>
    </source>
</reference>
<keyword evidence="1" id="KW-0732">Signal</keyword>
<feature type="signal peptide" evidence="1">
    <location>
        <begin position="1"/>
        <end position="20"/>
    </location>
</feature>
<evidence type="ECO:0000313" key="2">
    <source>
        <dbReference type="EMBL" id="HJD98099.1"/>
    </source>
</evidence>
<name>A0A921AY96_9BACT</name>
<dbReference type="Proteomes" id="UP000698963">
    <property type="component" value="Unassembled WGS sequence"/>
</dbReference>
<accession>A0A921AY96</accession>
<sequence>MCKKTAVIVTLMLLMPLFCAKISAGEAKEGKALNARQAFALIPTEIFENTHSSLNDEEKEQLAAQGISAHWLMTESEKDVLRLESVDGLSKVCLRLFRSEQGAVAAFRTEDDAGECISELWFISSGGHAAPLPLPPEPAGSEFFRPGREDLPGRLSASCTFCVFDMGLEALPSFTSDGMPCDLKTDNAVYYLWNGKRFIKKIKSAEEKVCGK</sequence>
<evidence type="ECO:0000256" key="1">
    <source>
        <dbReference type="SAM" id="SignalP"/>
    </source>
</evidence>
<comment type="caution">
    <text evidence="2">The sequence shown here is derived from an EMBL/GenBank/DDBJ whole genome shotgun (WGS) entry which is preliminary data.</text>
</comment>
<evidence type="ECO:0000313" key="3">
    <source>
        <dbReference type="Proteomes" id="UP000698963"/>
    </source>
</evidence>
<dbReference type="RefSeq" id="WP_304123534.1">
    <property type="nucleotide sequence ID" value="NZ_DYZA01000220.1"/>
</dbReference>